<comment type="caution">
    <text evidence="2">The sequence shown here is derived from an EMBL/GenBank/DDBJ whole genome shotgun (WGS) entry which is preliminary data.</text>
</comment>
<dbReference type="STRING" id="1263015.BN580_00204"/>
<dbReference type="Pfam" id="PF14192">
    <property type="entry name" value="DUF4314"/>
    <property type="match status" value="1"/>
</dbReference>
<evidence type="ECO:0000259" key="1">
    <source>
        <dbReference type="Pfam" id="PF14192"/>
    </source>
</evidence>
<dbReference type="Proteomes" id="UP000017938">
    <property type="component" value="Unassembled WGS sequence"/>
</dbReference>
<gene>
    <name evidence="2" type="ORF">BN580_00204</name>
</gene>
<evidence type="ECO:0000313" key="2">
    <source>
        <dbReference type="EMBL" id="CDC76888.1"/>
    </source>
</evidence>
<proteinExistence type="predicted"/>
<reference evidence="2" key="1">
    <citation type="submission" date="2012-11" db="EMBL/GenBank/DDBJ databases">
        <title>Dependencies among metagenomic species, viruses, plasmids and units of genetic variation.</title>
        <authorList>
            <person name="Nielsen H.B."/>
            <person name="Almeida M."/>
            <person name="Juncker A.S."/>
            <person name="Rasmussen S."/>
            <person name="Li J."/>
            <person name="Sunagawa S."/>
            <person name="Plichta D."/>
            <person name="Gautier L."/>
            <person name="Le Chatelier E."/>
            <person name="Peletier E."/>
            <person name="Bonde I."/>
            <person name="Nielsen T."/>
            <person name="Manichanh C."/>
            <person name="Arumugam M."/>
            <person name="Batto J."/>
            <person name="Santos M.B.Q.D."/>
            <person name="Blom N."/>
            <person name="Borruel N."/>
            <person name="Burgdorf K.S."/>
            <person name="Boumezbeur F."/>
            <person name="Casellas F."/>
            <person name="Dore J."/>
            <person name="Guarner F."/>
            <person name="Hansen T."/>
            <person name="Hildebrand F."/>
            <person name="Kaas R.S."/>
            <person name="Kennedy S."/>
            <person name="Kristiansen K."/>
            <person name="Kultima J.R."/>
            <person name="Leonard P."/>
            <person name="Levenez F."/>
            <person name="Lund O."/>
            <person name="Moumen B."/>
            <person name="Le Paslier D."/>
            <person name="Pons N."/>
            <person name="Pedersen O."/>
            <person name="Prifti E."/>
            <person name="Qin J."/>
            <person name="Raes J."/>
            <person name="Tap J."/>
            <person name="Tims S."/>
            <person name="Ussery D.W."/>
            <person name="Yamada T."/>
            <person name="MetaHit consortium"/>
            <person name="Renault P."/>
            <person name="Sicheritz-Ponten T."/>
            <person name="Bork P."/>
            <person name="Wang J."/>
            <person name="Brunak S."/>
            <person name="Ehrlich S.D."/>
        </authorList>
    </citation>
    <scope>NUCLEOTIDE SEQUENCE [LARGE SCALE GENOMIC DNA]</scope>
</reference>
<accession>R6TTW2</accession>
<name>R6TTW2_9BACT</name>
<dbReference type="InterPro" id="IPR025463">
    <property type="entry name" value="DUF4314"/>
</dbReference>
<dbReference type="EMBL" id="CBFW010000405">
    <property type="protein sequence ID" value="CDC76888.1"/>
    <property type="molecule type" value="Genomic_DNA"/>
</dbReference>
<sequence length="211" mass="24169">MSEEKLRPVGRIDFLDTKGQTGESCYYYSEEDFLKTVKEENYYGVPMVVNVFRDEDGQTIPLDFVQDFDPLPQGFKILDYKEGEDMNDFRRLEQLAKQYKALYPKGTRIELQMMGSDPRPIEPGTRGTVDHVDDLGTIHCTFDNGRRLGIIPEEDSFRRLTQDEILDEQSEKLQMAYIDKVNKEVIPCIESTTTDGTPITMLSAVMLSALS</sequence>
<dbReference type="AlphaFoldDB" id="R6TTW2"/>
<evidence type="ECO:0000313" key="3">
    <source>
        <dbReference type="Proteomes" id="UP000017938"/>
    </source>
</evidence>
<protein>
    <recommendedName>
        <fullName evidence="1">DUF4314 domain-containing protein</fullName>
    </recommendedName>
</protein>
<feature type="domain" description="DUF4314" evidence="1">
    <location>
        <begin position="97"/>
        <end position="159"/>
    </location>
</feature>
<organism evidence="2 3">
    <name type="scientific">Candidatus Colimorpha enterica</name>
    <dbReference type="NCBI Taxonomy" id="3083063"/>
    <lineage>
        <taxon>Bacteria</taxon>
        <taxon>Pseudomonadati</taxon>
        <taxon>Bacteroidota</taxon>
        <taxon>Bacteroidia</taxon>
        <taxon>Bacteroidales</taxon>
        <taxon>Candidatus Colimorpha</taxon>
    </lineage>
</organism>